<dbReference type="AlphaFoldDB" id="A0A151SSK0"/>
<dbReference type="Gramene" id="C.cajan_03981.t">
    <property type="protein sequence ID" value="C.cajan_03981.t"/>
    <property type="gene ID" value="C.cajan_03981"/>
</dbReference>
<organism evidence="1 2">
    <name type="scientific">Cajanus cajan</name>
    <name type="common">Pigeon pea</name>
    <name type="synonym">Cajanus indicus</name>
    <dbReference type="NCBI Taxonomy" id="3821"/>
    <lineage>
        <taxon>Eukaryota</taxon>
        <taxon>Viridiplantae</taxon>
        <taxon>Streptophyta</taxon>
        <taxon>Embryophyta</taxon>
        <taxon>Tracheophyta</taxon>
        <taxon>Spermatophyta</taxon>
        <taxon>Magnoliopsida</taxon>
        <taxon>eudicotyledons</taxon>
        <taxon>Gunneridae</taxon>
        <taxon>Pentapetalae</taxon>
        <taxon>rosids</taxon>
        <taxon>fabids</taxon>
        <taxon>Fabales</taxon>
        <taxon>Fabaceae</taxon>
        <taxon>Papilionoideae</taxon>
        <taxon>50 kb inversion clade</taxon>
        <taxon>NPAAA clade</taxon>
        <taxon>indigoferoid/millettioid clade</taxon>
        <taxon>Phaseoleae</taxon>
        <taxon>Cajanus</taxon>
    </lineage>
</organism>
<proteinExistence type="predicted"/>
<dbReference type="EMBL" id="CM003613">
    <property type="protein sequence ID" value="KYP57797.1"/>
    <property type="molecule type" value="Genomic_DNA"/>
</dbReference>
<gene>
    <name evidence="1" type="ORF">KK1_004076</name>
</gene>
<evidence type="ECO:0000313" key="2">
    <source>
        <dbReference type="Proteomes" id="UP000075243"/>
    </source>
</evidence>
<accession>A0A151SSK0</accession>
<reference evidence="1 2" key="1">
    <citation type="journal article" date="2012" name="Nat. Biotechnol.">
        <title>Draft genome sequence of pigeonpea (Cajanus cajan), an orphan legume crop of resource-poor farmers.</title>
        <authorList>
            <person name="Varshney R.K."/>
            <person name="Chen W."/>
            <person name="Li Y."/>
            <person name="Bharti A.K."/>
            <person name="Saxena R.K."/>
            <person name="Schlueter J.A."/>
            <person name="Donoghue M.T."/>
            <person name="Azam S."/>
            <person name="Fan G."/>
            <person name="Whaley A.M."/>
            <person name="Farmer A.D."/>
            <person name="Sheridan J."/>
            <person name="Iwata A."/>
            <person name="Tuteja R."/>
            <person name="Penmetsa R.V."/>
            <person name="Wu W."/>
            <person name="Upadhyaya H.D."/>
            <person name="Yang S.P."/>
            <person name="Shah T."/>
            <person name="Saxena K.B."/>
            <person name="Michael T."/>
            <person name="McCombie W.R."/>
            <person name="Yang B."/>
            <person name="Zhang G."/>
            <person name="Yang H."/>
            <person name="Wang J."/>
            <person name="Spillane C."/>
            <person name="Cook D.R."/>
            <person name="May G.D."/>
            <person name="Xu X."/>
            <person name="Jackson S.A."/>
        </authorList>
    </citation>
    <scope>NUCLEOTIDE SEQUENCE [LARGE SCALE GENOMIC DNA]</scope>
    <source>
        <strain evidence="2">cv. Asha</strain>
    </source>
</reference>
<protein>
    <submittedName>
        <fullName evidence="1">Uncharacterized protein</fullName>
    </submittedName>
</protein>
<dbReference type="Proteomes" id="UP000075243">
    <property type="component" value="Chromosome 11"/>
</dbReference>
<keyword evidence="2" id="KW-1185">Reference proteome</keyword>
<name>A0A151SSK0_CAJCA</name>
<sequence length="58" mass="6624">MSYNNTLYPDVCYTFLSHYTNAMLAHMVIIVNLAKVHRVTSNFSNLTHDANYAITKCP</sequence>
<evidence type="ECO:0000313" key="1">
    <source>
        <dbReference type="EMBL" id="KYP57797.1"/>
    </source>
</evidence>